<reference evidence="6 7" key="1">
    <citation type="journal article" date="2015" name="Genome Announc.">
        <title>Expanding the biotechnology potential of lactobacilli through comparative genomics of 213 strains and associated genera.</title>
        <authorList>
            <person name="Sun Z."/>
            <person name="Harris H.M."/>
            <person name="McCann A."/>
            <person name="Guo C."/>
            <person name="Argimon S."/>
            <person name="Zhang W."/>
            <person name="Yang X."/>
            <person name="Jeffery I.B."/>
            <person name="Cooney J.C."/>
            <person name="Kagawa T.F."/>
            <person name="Liu W."/>
            <person name="Song Y."/>
            <person name="Salvetti E."/>
            <person name="Wrobel A."/>
            <person name="Rasinkangas P."/>
            <person name="Parkhill J."/>
            <person name="Rea M.C."/>
            <person name="O'Sullivan O."/>
            <person name="Ritari J."/>
            <person name="Douillard F.P."/>
            <person name="Paul Ross R."/>
            <person name="Yang R."/>
            <person name="Briner A.E."/>
            <person name="Felis G.E."/>
            <person name="de Vos W.M."/>
            <person name="Barrangou R."/>
            <person name="Klaenhammer T.R."/>
            <person name="Caufield P.W."/>
            <person name="Cui Y."/>
            <person name="Zhang H."/>
            <person name="O'Toole P.W."/>
        </authorList>
    </citation>
    <scope>NUCLEOTIDE SEQUENCE [LARGE SCALE GENOMIC DNA]</scope>
    <source>
        <strain evidence="6 7">DSM 16634</strain>
    </source>
</reference>
<evidence type="ECO:0000313" key="6">
    <source>
        <dbReference type="EMBL" id="KRL83812.1"/>
    </source>
</evidence>
<dbReference type="InterPro" id="IPR015854">
    <property type="entry name" value="ABC_transpr_LolD-like"/>
</dbReference>
<evidence type="ECO:0000313" key="7">
    <source>
        <dbReference type="Proteomes" id="UP000051324"/>
    </source>
</evidence>
<dbReference type="InterPro" id="IPR003439">
    <property type="entry name" value="ABC_transporter-like_ATP-bd"/>
</dbReference>
<dbReference type="GO" id="GO:0098796">
    <property type="term" value="C:membrane protein complex"/>
    <property type="evidence" value="ECO:0007669"/>
    <property type="project" value="UniProtKB-ARBA"/>
</dbReference>
<proteinExistence type="predicted"/>
<dbReference type="RefSeq" id="WP_056957365.1">
    <property type="nucleotide sequence ID" value="NZ_AZFT01000053.1"/>
</dbReference>
<keyword evidence="4" id="KW-0029">Amino-acid transport</keyword>
<dbReference type="GO" id="GO:0006865">
    <property type="term" value="P:amino acid transport"/>
    <property type="evidence" value="ECO:0007669"/>
    <property type="project" value="UniProtKB-KW"/>
</dbReference>
<dbReference type="CDD" id="cd03255">
    <property type="entry name" value="ABC_MJ0796_LolCDE_FtsE"/>
    <property type="match status" value="1"/>
</dbReference>
<dbReference type="PROSITE" id="PS50893">
    <property type="entry name" value="ABC_TRANSPORTER_2"/>
    <property type="match status" value="1"/>
</dbReference>
<dbReference type="Gene3D" id="3.40.50.300">
    <property type="entry name" value="P-loop containing nucleotide triphosphate hydrolases"/>
    <property type="match status" value="1"/>
</dbReference>
<evidence type="ECO:0000256" key="3">
    <source>
        <dbReference type="ARBA" id="ARBA00022840"/>
    </source>
</evidence>
<evidence type="ECO:0000256" key="2">
    <source>
        <dbReference type="ARBA" id="ARBA00022741"/>
    </source>
</evidence>
<dbReference type="GO" id="GO:0005524">
    <property type="term" value="F:ATP binding"/>
    <property type="evidence" value="ECO:0007669"/>
    <property type="project" value="UniProtKB-KW"/>
</dbReference>
<comment type="caution">
    <text evidence="6">The sequence shown here is derived from an EMBL/GenBank/DDBJ whole genome shotgun (WGS) entry which is preliminary data.</text>
</comment>
<dbReference type="eggNOG" id="COG1136">
    <property type="taxonomic scope" value="Bacteria"/>
</dbReference>
<dbReference type="SUPFAM" id="SSF52540">
    <property type="entry name" value="P-loop containing nucleoside triphosphate hydrolases"/>
    <property type="match status" value="1"/>
</dbReference>
<dbReference type="PANTHER" id="PTHR24220:SF674">
    <property type="entry name" value="BACITRACIN EXPORT ATP-BINDING PROTEIN BCEA"/>
    <property type="match status" value="1"/>
</dbReference>
<dbReference type="GO" id="GO:0005886">
    <property type="term" value="C:plasma membrane"/>
    <property type="evidence" value="ECO:0007669"/>
    <property type="project" value="TreeGrafter"/>
</dbReference>
<keyword evidence="7" id="KW-1185">Reference proteome</keyword>
<gene>
    <name evidence="6" type="ORF">FC32_GL001074</name>
</gene>
<dbReference type="Proteomes" id="UP000051324">
    <property type="component" value="Unassembled WGS sequence"/>
</dbReference>
<evidence type="ECO:0000259" key="5">
    <source>
        <dbReference type="PROSITE" id="PS50893"/>
    </source>
</evidence>
<dbReference type="PROSITE" id="PS00211">
    <property type="entry name" value="ABC_TRANSPORTER_1"/>
    <property type="match status" value="1"/>
</dbReference>
<keyword evidence="3 6" id="KW-0067">ATP-binding</keyword>
<protein>
    <submittedName>
        <fullName evidence="6">ABC transporter, ATP-binding protein</fullName>
    </submittedName>
</protein>
<feature type="domain" description="ABC transporter" evidence="5">
    <location>
        <begin position="4"/>
        <end position="241"/>
    </location>
</feature>
<dbReference type="SMART" id="SM00382">
    <property type="entry name" value="AAA"/>
    <property type="match status" value="1"/>
</dbReference>
<dbReference type="EMBL" id="AZFT01000053">
    <property type="protein sequence ID" value="KRL83812.1"/>
    <property type="molecule type" value="Genomic_DNA"/>
</dbReference>
<dbReference type="FunFam" id="3.40.50.300:FF:000032">
    <property type="entry name" value="Export ABC transporter ATP-binding protein"/>
    <property type="match status" value="1"/>
</dbReference>
<dbReference type="InterPro" id="IPR017871">
    <property type="entry name" value="ABC_transporter-like_CS"/>
</dbReference>
<accession>A0A0R1TU87</accession>
<dbReference type="GO" id="GO:0022857">
    <property type="term" value="F:transmembrane transporter activity"/>
    <property type="evidence" value="ECO:0007669"/>
    <property type="project" value="UniProtKB-ARBA"/>
</dbReference>
<dbReference type="Pfam" id="PF00005">
    <property type="entry name" value="ABC_tran"/>
    <property type="match status" value="1"/>
</dbReference>
<evidence type="ECO:0000256" key="4">
    <source>
        <dbReference type="ARBA" id="ARBA00022970"/>
    </source>
</evidence>
<dbReference type="PANTHER" id="PTHR24220">
    <property type="entry name" value="IMPORT ATP-BINDING PROTEIN"/>
    <property type="match status" value="1"/>
</dbReference>
<keyword evidence="1" id="KW-0813">Transport</keyword>
<organism evidence="6 7">
    <name type="scientific">Ligilactobacillus apodemi DSM 16634 = JCM 16172</name>
    <dbReference type="NCBI Taxonomy" id="1423724"/>
    <lineage>
        <taxon>Bacteria</taxon>
        <taxon>Bacillati</taxon>
        <taxon>Bacillota</taxon>
        <taxon>Bacilli</taxon>
        <taxon>Lactobacillales</taxon>
        <taxon>Lactobacillaceae</taxon>
        <taxon>Ligilactobacillus</taxon>
    </lineage>
</organism>
<sequence length="245" mass="27287">MKLLTVEAVSKSYGNSDVLALDKVDFSIKAGEFVAIMGTSGSGKTTLLNSIATLDVPSKGKILFEGVDVAKMSADEATIFRRDNLGFIFQDYRLLASLTARQNIAVALSLLQKDSKMIEHKIATLSRKFELEAVLDHYPHELSGGQKQRVAIIRALVKEPKLLIADEPTGALDSNSTKMIMQQMAYINQELQTTILMVTHDAYSASFADRVLFLKDGHFHAVLEKQESNQTYQKRLSEMMLELER</sequence>
<dbReference type="GO" id="GO:0016887">
    <property type="term" value="F:ATP hydrolysis activity"/>
    <property type="evidence" value="ECO:0007669"/>
    <property type="project" value="InterPro"/>
</dbReference>
<keyword evidence="2" id="KW-0547">Nucleotide-binding</keyword>
<dbReference type="STRING" id="1423724.FC32_GL001074"/>
<evidence type="ECO:0000256" key="1">
    <source>
        <dbReference type="ARBA" id="ARBA00022448"/>
    </source>
</evidence>
<dbReference type="AlphaFoldDB" id="A0A0R1TU87"/>
<dbReference type="PATRIC" id="fig|1423724.4.peg.1117"/>
<dbReference type="InterPro" id="IPR027417">
    <property type="entry name" value="P-loop_NTPase"/>
</dbReference>
<dbReference type="InterPro" id="IPR017911">
    <property type="entry name" value="MacB-like_ATP-bd"/>
</dbReference>
<name>A0A0R1TU87_9LACO</name>
<dbReference type="InterPro" id="IPR003593">
    <property type="entry name" value="AAA+_ATPase"/>
</dbReference>